<sequence length="138" mass="15115">MERMSGYRKVWTTRSASASTPRRWSHTRHTYPSQGGSATPTTPILTRNNSHIRHTKSSVGYGLPDPSLPAGKAAPARLPHSQGTTTPTTLTLLVRKQLSCCITAAHSQPILLVEQQPRSPHPSPTMPRRETAPSTPYQ</sequence>
<name>A0A5B7JJA8_PORTR</name>
<accession>A0A5B7JJA8</accession>
<feature type="region of interest" description="Disordered" evidence="1">
    <location>
        <begin position="109"/>
        <end position="138"/>
    </location>
</feature>
<reference evidence="2 3" key="1">
    <citation type="submission" date="2019-05" db="EMBL/GenBank/DDBJ databases">
        <title>Another draft genome of Portunus trituberculatus and its Hox gene families provides insights of decapod evolution.</title>
        <authorList>
            <person name="Jeong J.-H."/>
            <person name="Song I."/>
            <person name="Kim S."/>
            <person name="Choi T."/>
            <person name="Kim D."/>
            <person name="Ryu S."/>
            <person name="Kim W."/>
        </authorList>
    </citation>
    <scope>NUCLEOTIDE SEQUENCE [LARGE SCALE GENOMIC DNA]</scope>
    <source>
        <tissue evidence="2">Muscle</tissue>
    </source>
</reference>
<keyword evidence="3" id="KW-1185">Reference proteome</keyword>
<protein>
    <submittedName>
        <fullName evidence="2">Uncharacterized protein</fullName>
    </submittedName>
</protein>
<feature type="compositionally biased region" description="Polar residues" evidence="1">
    <location>
        <begin position="12"/>
        <end position="22"/>
    </location>
</feature>
<organism evidence="2 3">
    <name type="scientific">Portunus trituberculatus</name>
    <name type="common">Swimming crab</name>
    <name type="synonym">Neptunus trituberculatus</name>
    <dbReference type="NCBI Taxonomy" id="210409"/>
    <lineage>
        <taxon>Eukaryota</taxon>
        <taxon>Metazoa</taxon>
        <taxon>Ecdysozoa</taxon>
        <taxon>Arthropoda</taxon>
        <taxon>Crustacea</taxon>
        <taxon>Multicrustacea</taxon>
        <taxon>Malacostraca</taxon>
        <taxon>Eumalacostraca</taxon>
        <taxon>Eucarida</taxon>
        <taxon>Decapoda</taxon>
        <taxon>Pleocyemata</taxon>
        <taxon>Brachyura</taxon>
        <taxon>Eubrachyura</taxon>
        <taxon>Portunoidea</taxon>
        <taxon>Portunidae</taxon>
        <taxon>Portuninae</taxon>
        <taxon>Portunus</taxon>
    </lineage>
</organism>
<gene>
    <name evidence="2" type="ORF">E2C01_089543</name>
</gene>
<feature type="compositionally biased region" description="Polar residues" evidence="1">
    <location>
        <begin position="30"/>
        <end position="49"/>
    </location>
</feature>
<dbReference type="AlphaFoldDB" id="A0A5B7JJA8"/>
<proteinExistence type="predicted"/>
<feature type="region of interest" description="Disordered" evidence="1">
    <location>
        <begin position="1"/>
        <end position="86"/>
    </location>
</feature>
<dbReference type="Proteomes" id="UP000324222">
    <property type="component" value="Unassembled WGS sequence"/>
</dbReference>
<evidence type="ECO:0000256" key="1">
    <source>
        <dbReference type="SAM" id="MobiDB-lite"/>
    </source>
</evidence>
<evidence type="ECO:0000313" key="3">
    <source>
        <dbReference type="Proteomes" id="UP000324222"/>
    </source>
</evidence>
<evidence type="ECO:0000313" key="2">
    <source>
        <dbReference type="EMBL" id="MPC94376.1"/>
    </source>
</evidence>
<comment type="caution">
    <text evidence="2">The sequence shown here is derived from an EMBL/GenBank/DDBJ whole genome shotgun (WGS) entry which is preliminary data.</text>
</comment>
<dbReference type="EMBL" id="VSRR010098279">
    <property type="protein sequence ID" value="MPC94376.1"/>
    <property type="molecule type" value="Genomic_DNA"/>
</dbReference>